<name>A0A9D4TUF8_CHLVU</name>
<evidence type="ECO:0000313" key="3">
    <source>
        <dbReference type="Proteomes" id="UP001055712"/>
    </source>
</evidence>
<dbReference type="AlphaFoldDB" id="A0A9D4TUF8"/>
<reference evidence="2" key="1">
    <citation type="journal article" date="2019" name="Plant J.">
        <title>Chlorella vulgaris genome assembly and annotation reveals the molecular basis for metabolic acclimation to high light conditions.</title>
        <authorList>
            <person name="Cecchin M."/>
            <person name="Marcolungo L."/>
            <person name="Rossato M."/>
            <person name="Girolomoni L."/>
            <person name="Cosentino E."/>
            <person name="Cuine S."/>
            <person name="Li-Beisson Y."/>
            <person name="Delledonne M."/>
            <person name="Ballottari M."/>
        </authorList>
    </citation>
    <scope>NUCLEOTIDE SEQUENCE</scope>
    <source>
        <strain evidence="2">211/11P</strain>
    </source>
</reference>
<evidence type="ECO:0000256" key="1">
    <source>
        <dbReference type="SAM" id="MobiDB-lite"/>
    </source>
</evidence>
<proteinExistence type="predicted"/>
<gene>
    <name evidence="2" type="ORF">D9Q98_002990</name>
</gene>
<dbReference type="Proteomes" id="UP001055712">
    <property type="component" value="Unassembled WGS sequence"/>
</dbReference>
<comment type="caution">
    <text evidence="2">The sequence shown here is derived from an EMBL/GenBank/DDBJ whole genome shotgun (WGS) entry which is preliminary data.</text>
</comment>
<organism evidence="2 3">
    <name type="scientific">Chlorella vulgaris</name>
    <name type="common">Green alga</name>
    <dbReference type="NCBI Taxonomy" id="3077"/>
    <lineage>
        <taxon>Eukaryota</taxon>
        <taxon>Viridiplantae</taxon>
        <taxon>Chlorophyta</taxon>
        <taxon>core chlorophytes</taxon>
        <taxon>Trebouxiophyceae</taxon>
        <taxon>Chlorellales</taxon>
        <taxon>Chlorellaceae</taxon>
        <taxon>Chlorella clade</taxon>
        <taxon>Chlorella</taxon>
    </lineage>
</organism>
<feature type="region of interest" description="Disordered" evidence="1">
    <location>
        <begin position="117"/>
        <end position="145"/>
    </location>
</feature>
<sequence length="169" mass="18479">MVLEVNRMPVCRTLSSSLTAAVRAEGFACCCGGLGCPVVDRLRGLQDEWDLSTLACGWAVVRSRAQRVRWHLLTYEPRDGCMPDWLRGKDGQVVAAWSRNAGLGCAMLAAVRLGAKRDSRSRTRTATTPARSSKEPPSTSPEEQVVLPSDLLRLEEAHRPALLCAFGRT</sequence>
<feature type="compositionally biased region" description="Low complexity" evidence="1">
    <location>
        <begin position="124"/>
        <end position="143"/>
    </location>
</feature>
<protein>
    <submittedName>
        <fullName evidence="2">Uncharacterized protein</fullName>
    </submittedName>
</protein>
<dbReference type="EMBL" id="SIDB01000003">
    <property type="protein sequence ID" value="KAI3434936.1"/>
    <property type="molecule type" value="Genomic_DNA"/>
</dbReference>
<keyword evidence="3" id="KW-1185">Reference proteome</keyword>
<evidence type="ECO:0000313" key="2">
    <source>
        <dbReference type="EMBL" id="KAI3434936.1"/>
    </source>
</evidence>
<reference evidence="2" key="2">
    <citation type="submission" date="2020-11" db="EMBL/GenBank/DDBJ databases">
        <authorList>
            <person name="Cecchin M."/>
            <person name="Marcolungo L."/>
            <person name="Rossato M."/>
            <person name="Girolomoni L."/>
            <person name="Cosentino E."/>
            <person name="Cuine S."/>
            <person name="Li-Beisson Y."/>
            <person name="Delledonne M."/>
            <person name="Ballottari M."/>
        </authorList>
    </citation>
    <scope>NUCLEOTIDE SEQUENCE</scope>
    <source>
        <strain evidence="2">211/11P</strain>
        <tissue evidence="2">Whole cell</tissue>
    </source>
</reference>
<accession>A0A9D4TUF8</accession>